<keyword evidence="3" id="KW-1185">Reference proteome</keyword>
<dbReference type="Proteomes" id="UP001194468">
    <property type="component" value="Unassembled WGS sequence"/>
</dbReference>
<organism evidence="2 3">
    <name type="scientific">Boletus edulis BED1</name>
    <dbReference type="NCBI Taxonomy" id="1328754"/>
    <lineage>
        <taxon>Eukaryota</taxon>
        <taxon>Fungi</taxon>
        <taxon>Dikarya</taxon>
        <taxon>Basidiomycota</taxon>
        <taxon>Agaricomycotina</taxon>
        <taxon>Agaricomycetes</taxon>
        <taxon>Agaricomycetidae</taxon>
        <taxon>Boletales</taxon>
        <taxon>Boletineae</taxon>
        <taxon>Boletaceae</taxon>
        <taxon>Boletoideae</taxon>
        <taxon>Boletus</taxon>
    </lineage>
</organism>
<proteinExistence type="predicted"/>
<evidence type="ECO:0000313" key="3">
    <source>
        <dbReference type="Proteomes" id="UP001194468"/>
    </source>
</evidence>
<evidence type="ECO:0000256" key="1">
    <source>
        <dbReference type="SAM" id="MobiDB-lite"/>
    </source>
</evidence>
<gene>
    <name evidence="2" type="ORF">L210DRAFT_3537498</name>
</gene>
<name>A0AAD4GGN8_BOLED</name>
<reference evidence="2" key="2">
    <citation type="journal article" date="2020" name="Nat. Commun.">
        <title>Large-scale genome sequencing of mycorrhizal fungi provides insights into the early evolution of symbiotic traits.</title>
        <authorList>
            <person name="Miyauchi S."/>
            <person name="Kiss E."/>
            <person name="Kuo A."/>
            <person name="Drula E."/>
            <person name="Kohler A."/>
            <person name="Sanchez-Garcia M."/>
            <person name="Morin E."/>
            <person name="Andreopoulos B."/>
            <person name="Barry K.W."/>
            <person name="Bonito G."/>
            <person name="Buee M."/>
            <person name="Carver A."/>
            <person name="Chen C."/>
            <person name="Cichocki N."/>
            <person name="Clum A."/>
            <person name="Culley D."/>
            <person name="Crous P.W."/>
            <person name="Fauchery L."/>
            <person name="Girlanda M."/>
            <person name="Hayes R.D."/>
            <person name="Keri Z."/>
            <person name="LaButti K."/>
            <person name="Lipzen A."/>
            <person name="Lombard V."/>
            <person name="Magnuson J."/>
            <person name="Maillard F."/>
            <person name="Murat C."/>
            <person name="Nolan M."/>
            <person name="Ohm R.A."/>
            <person name="Pangilinan J."/>
            <person name="Pereira M.F."/>
            <person name="Perotto S."/>
            <person name="Peter M."/>
            <person name="Pfister S."/>
            <person name="Riley R."/>
            <person name="Sitrit Y."/>
            <person name="Stielow J.B."/>
            <person name="Szollosi G."/>
            <person name="Zifcakova L."/>
            <person name="Stursova M."/>
            <person name="Spatafora J.W."/>
            <person name="Tedersoo L."/>
            <person name="Vaario L.M."/>
            <person name="Yamada A."/>
            <person name="Yan M."/>
            <person name="Wang P."/>
            <person name="Xu J."/>
            <person name="Bruns T."/>
            <person name="Baldrian P."/>
            <person name="Vilgalys R."/>
            <person name="Dunand C."/>
            <person name="Henrissat B."/>
            <person name="Grigoriev I.V."/>
            <person name="Hibbett D."/>
            <person name="Nagy L.G."/>
            <person name="Martin F.M."/>
        </authorList>
    </citation>
    <scope>NUCLEOTIDE SEQUENCE</scope>
    <source>
        <strain evidence="2">BED1</strain>
    </source>
</reference>
<evidence type="ECO:0000313" key="2">
    <source>
        <dbReference type="EMBL" id="KAF8441542.1"/>
    </source>
</evidence>
<accession>A0AAD4GGN8</accession>
<reference evidence="2" key="1">
    <citation type="submission" date="2019-10" db="EMBL/GenBank/DDBJ databases">
        <authorList>
            <consortium name="DOE Joint Genome Institute"/>
            <person name="Kuo A."/>
            <person name="Miyauchi S."/>
            <person name="Kiss E."/>
            <person name="Drula E."/>
            <person name="Kohler A."/>
            <person name="Sanchez-Garcia M."/>
            <person name="Andreopoulos B."/>
            <person name="Barry K.W."/>
            <person name="Bonito G."/>
            <person name="Buee M."/>
            <person name="Carver A."/>
            <person name="Chen C."/>
            <person name="Cichocki N."/>
            <person name="Clum A."/>
            <person name="Culley D."/>
            <person name="Crous P.W."/>
            <person name="Fauchery L."/>
            <person name="Girlanda M."/>
            <person name="Hayes R."/>
            <person name="Keri Z."/>
            <person name="LaButti K."/>
            <person name="Lipzen A."/>
            <person name="Lombard V."/>
            <person name="Magnuson J."/>
            <person name="Maillard F."/>
            <person name="Morin E."/>
            <person name="Murat C."/>
            <person name="Nolan M."/>
            <person name="Ohm R."/>
            <person name="Pangilinan J."/>
            <person name="Pereira M."/>
            <person name="Perotto S."/>
            <person name="Peter M."/>
            <person name="Riley R."/>
            <person name="Sitrit Y."/>
            <person name="Stielow B."/>
            <person name="Szollosi G."/>
            <person name="Zifcakova L."/>
            <person name="Stursova M."/>
            <person name="Spatafora J.W."/>
            <person name="Tedersoo L."/>
            <person name="Vaario L.-M."/>
            <person name="Yamada A."/>
            <person name="Yan M."/>
            <person name="Wang P."/>
            <person name="Xu J."/>
            <person name="Bruns T."/>
            <person name="Baldrian P."/>
            <person name="Vilgalys R."/>
            <person name="Henrissat B."/>
            <person name="Grigoriev I.V."/>
            <person name="Hibbett D."/>
            <person name="Nagy L.G."/>
            <person name="Martin F.M."/>
        </authorList>
    </citation>
    <scope>NUCLEOTIDE SEQUENCE</scope>
    <source>
        <strain evidence="2">BED1</strain>
    </source>
</reference>
<dbReference type="EMBL" id="WHUW01000010">
    <property type="protein sequence ID" value="KAF8441542.1"/>
    <property type="molecule type" value="Genomic_DNA"/>
</dbReference>
<feature type="region of interest" description="Disordered" evidence="1">
    <location>
        <begin position="60"/>
        <end position="87"/>
    </location>
</feature>
<comment type="caution">
    <text evidence="2">The sequence shown here is derived from an EMBL/GenBank/DDBJ whole genome shotgun (WGS) entry which is preliminary data.</text>
</comment>
<sequence>MRHLARPVCIPELPGLSSLSNYTSGTKAQSAIQYDTVSVAPDKPAERGALVEPKATVSPVAPVGTEEPLKKKQKKMFKLPRPLRVPR</sequence>
<protein>
    <submittedName>
        <fullName evidence="2">Uncharacterized protein</fullName>
    </submittedName>
</protein>
<dbReference type="AlphaFoldDB" id="A0AAD4GGN8"/>